<protein>
    <recommendedName>
        <fullName evidence="11">Integrase</fullName>
    </recommendedName>
</protein>
<dbReference type="InterPro" id="IPR011010">
    <property type="entry name" value="DNA_brk_join_enz"/>
</dbReference>
<dbReference type="InterPro" id="IPR050808">
    <property type="entry name" value="Phage_Integrase"/>
</dbReference>
<dbReference type="SUPFAM" id="SSF56349">
    <property type="entry name" value="DNA breaking-rejoining enzymes"/>
    <property type="match status" value="1"/>
</dbReference>
<dbReference type="InterPro" id="IPR004107">
    <property type="entry name" value="Integrase_SAM-like_N"/>
</dbReference>
<accession>A0ABP4RUV1</accession>
<proteinExistence type="inferred from homology"/>
<evidence type="ECO:0000259" key="8">
    <source>
        <dbReference type="PROSITE" id="PS51900"/>
    </source>
</evidence>
<feature type="region of interest" description="Disordered" evidence="6">
    <location>
        <begin position="299"/>
        <end position="324"/>
    </location>
</feature>
<dbReference type="Proteomes" id="UP001500596">
    <property type="component" value="Unassembled WGS sequence"/>
</dbReference>
<sequence length="402" mass="44359">MPKAREHGQGALYWVPSRKMWRAVIDIGFDPATGRRLQKARMSKTKDGAVKKLNQMLREKESLGIVLDRSVRVGELANAWLEDVGQRGRPRTIANYRSHVKANINPTLGNRIAADLTPADIRRMHAAMRRRGVEDATVAGAHRTLVTLLEHARAERIIADNIAALNPPRRTRASKSRSSLSRAEAKSLLELGDARWTTALLTGLRSGEARALRWSELDLDAGVAKVSWSLTDAEYAHGCAGTCGRKIPGACPERQLVLAPDLEFEHLEGRHVIVRPKNSSAREVPLTADMRRQLEQLHSARSGPNNHDLVWPRENGSPKTNADDNIDLRSALARAGVDRPTATTHWLRHSYVTLSEHAGIPWAAFSGVSGHSTPEASDPYRHVLTTEGRQAVESLAAWLDAD</sequence>
<evidence type="ECO:0000256" key="1">
    <source>
        <dbReference type="ARBA" id="ARBA00008857"/>
    </source>
</evidence>
<evidence type="ECO:0000256" key="6">
    <source>
        <dbReference type="SAM" id="MobiDB-lite"/>
    </source>
</evidence>
<name>A0ABP4RUV1_9MICO</name>
<evidence type="ECO:0000256" key="4">
    <source>
        <dbReference type="ARBA" id="ARBA00023172"/>
    </source>
</evidence>
<evidence type="ECO:0000256" key="5">
    <source>
        <dbReference type="PROSITE-ProRule" id="PRU01248"/>
    </source>
</evidence>
<evidence type="ECO:0000259" key="7">
    <source>
        <dbReference type="PROSITE" id="PS51898"/>
    </source>
</evidence>
<dbReference type="PROSITE" id="PS51898">
    <property type="entry name" value="TYR_RECOMBINASE"/>
    <property type="match status" value="1"/>
</dbReference>
<comment type="similarity">
    <text evidence="1">Belongs to the 'phage' integrase family.</text>
</comment>
<reference evidence="10" key="1">
    <citation type="journal article" date="2019" name="Int. J. Syst. Evol. Microbiol.">
        <title>The Global Catalogue of Microorganisms (GCM) 10K type strain sequencing project: providing services to taxonomists for standard genome sequencing and annotation.</title>
        <authorList>
            <consortium name="The Broad Institute Genomics Platform"/>
            <consortium name="The Broad Institute Genome Sequencing Center for Infectious Disease"/>
            <person name="Wu L."/>
            <person name="Ma J."/>
        </authorList>
    </citation>
    <scope>NUCLEOTIDE SEQUENCE [LARGE SCALE GENOMIC DNA]</scope>
    <source>
        <strain evidence="10">JCM 15575</strain>
    </source>
</reference>
<dbReference type="Pfam" id="PF00589">
    <property type="entry name" value="Phage_integrase"/>
    <property type="match status" value="1"/>
</dbReference>
<feature type="domain" description="Tyr recombinase" evidence="7">
    <location>
        <begin position="165"/>
        <end position="393"/>
    </location>
</feature>
<dbReference type="Gene3D" id="1.10.443.10">
    <property type="entry name" value="Intergrase catalytic core"/>
    <property type="match status" value="1"/>
</dbReference>
<dbReference type="InterPro" id="IPR010998">
    <property type="entry name" value="Integrase_recombinase_N"/>
</dbReference>
<evidence type="ECO:0008006" key="11">
    <source>
        <dbReference type="Google" id="ProtNLM"/>
    </source>
</evidence>
<keyword evidence="4" id="KW-0233">DNA recombination</keyword>
<dbReference type="InterPro" id="IPR013762">
    <property type="entry name" value="Integrase-like_cat_sf"/>
</dbReference>
<dbReference type="Gene3D" id="1.10.150.130">
    <property type="match status" value="1"/>
</dbReference>
<dbReference type="EMBL" id="BAAAPK010000001">
    <property type="protein sequence ID" value="GAA1661186.1"/>
    <property type="molecule type" value="Genomic_DNA"/>
</dbReference>
<keyword evidence="2" id="KW-0229">DNA integration</keyword>
<dbReference type="RefSeq" id="WP_344050533.1">
    <property type="nucleotide sequence ID" value="NZ_BAAAPK010000001.1"/>
</dbReference>
<comment type="caution">
    <text evidence="9">The sequence shown here is derived from an EMBL/GenBank/DDBJ whole genome shotgun (WGS) entry which is preliminary data.</text>
</comment>
<dbReference type="PANTHER" id="PTHR30629">
    <property type="entry name" value="PROPHAGE INTEGRASE"/>
    <property type="match status" value="1"/>
</dbReference>
<keyword evidence="3 5" id="KW-0238">DNA-binding</keyword>
<evidence type="ECO:0000256" key="3">
    <source>
        <dbReference type="ARBA" id="ARBA00023125"/>
    </source>
</evidence>
<dbReference type="PANTHER" id="PTHR30629:SF2">
    <property type="entry name" value="PROPHAGE INTEGRASE INTS-RELATED"/>
    <property type="match status" value="1"/>
</dbReference>
<gene>
    <name evidence="9" type="ORF">GCM10009807_01120</name>
</gene>
<dbReference type="InterPro" id="IPR044068">
    <property type="entry name" value="CB"/>
</dbReference>
<evidence type="ECO:0000313" key="10">
    <source>
        <dbReference type="Proteomes" id="UP001500596"/>
    </source>
</evidence>
<organism evidence="9 10">
    <name type="scientific">Microbacterium lacus</name>
    <dbReference type="NCBI Taxonomy" id="415217"/>
    <lineage>
        <taxon>Bacteria</taxon>
        <taxon>Bacillati</taxon>
        <taxon>Actinomycetota</taxon>
        <taxon>Actinomycetes</taxon>
        <taxon>Micrococcales</taxon>
        <taxon>Microbacteriaceae</taxon>
        <taxon>Microbacterium</taxon>
    </lineage>
</organism>
<feature type="domain" description="Core-binding (CB)" evidence="8">
    <location>
        <begin position="71"/>
        <end position="153"/>
    </location>
</feature>
<dbReference type="PROSITE" id="PS51900">
    <property type="entry name" value="CB"/>
    <property type="match status" value="1"/>
</dbReference>
<dbReference type="Pfam" id="PF14659">
    <property type="entry name" value="Phage_int_SAM_3"/>
    <property type="match status" value="1"/>
</dbReference>
<evidence type="ECO:0000313" key="9">
    <source>
        <dbReference type="EMBL" id="GAA1661186.1"/>
    </source>
</evidence>
<evidence type="ECO:0000256" key="2">
    <source>
        <dbReference type="ARBA" id="ARBA00022908"/>
    </source>
</evidence>
<keyword evidence="10" id="KW-1185">Reference proteome</keyword>
<dbReference type="InterPro" id="IPR002104">
    <property type="entry name" value="Integrase_catalytic"/>
</dbReference>